<keyword evidence="8" id="KW-0378">Hydrolase</keyword>
<feature type="domain" description="SCP" evidence="13">
    <location>
        <begin position="130"/>
        <end position="173"/>
    </location>
</feature>
<dbReference type="GO" id="GO:0004621">
    <property type="term" value="F:glycosylphosphatidylinositol phospholipase D activity"/>
    <property type="evidence" value="ECO:0007669"/>
    <property type="project" value="UniProtKB-EC"/>
</dbReference>
<dbReference type="EMBL" id="CAMXCT030003435">
    <property type="protein sequence ID" value="CAL4791730.1"/>
    <property type="molecule type" value="Genomic_DNA"/>
</dbReference>
<evidence type="ECO:0000256" key="8">
    <source>
        <dbReference type="ARBA" id="ARBA00022801"/>
    </source>
</evidence>
<dbReference type="PANTHER" id="PTHR23221">
    <property type="entry name" value="GLYCOSYLPHOSPHATIDYLINOSITOL PHOSPHOLIPASE D"/>
    <property type="match status" value="1"/>
</dbReference>
<evidence type="ECO:0000256" key="12">
    <source>
        <dbReference type="PROSITE-ProRule" id="PRU00803"/>
    </source>
</evidence>
<dbReference type="GO" id="GO:0005615">
    <property type="term" value="C:extracellular space"/>
    <property type="evidence" value="ECO:0007669"/>
    <property type="project" value="TreeGrafter"/>
</dbReference>
<dbReference type="InterPro" id="IPR029002">
    <property type="entry name" value="PLPC/GPLD1"/>
</dbReference>
<comment type="similarity">
    <text evidence="2">Belongs to the GPLD1 family.</text>
</comment>
<evidence type="ECO:0000259" key="13">
    <source>
        <dbReference type="Pfam" id="PF00188"/>
    </source>
</evidence>
<evidence type="ECO:0000256" key="1">
    <source>
        <dbReference type="ARBA" id="ARBA00004613"/>
    </source>
</evidence>
<evidence type="ECO:0000313" key="17">
    <source>
        <dbReference type="Proteomes" id="UP001152797"/>
    </source>
</evidence>
<gene>
    <name evidence="15" type="ORF">C1SCF055_LOCUS30204</name>
</gene>
<protein>
    <recommendedName>
        <fullName evidence="4">Phosphatidylinositol-glycan-specific phospholipase D</fullName>
        <ecNumber evidence="3">3.1.4.50</ecNumber>
    </recommendedName>
    <alternativeName>
        <fullName evidence="10">Glycosyl-phosphatidylinositol-specific phospholipase D</fullName>
    </alternativeName>
</protein>
<evidence type="ECO:0000256" key="9">
    <source>
        <dbReference type="ARBA" id="ARBA00023180"/>
    </source>
</evidence>
<evidence type="ECO:0000256" key="7">
    <source>
        <dbReference type="ARBA" id="ARBA00022737"/>
    </source>
</evidence>
<dbReference type="InterPro" id="IPR028994">
    <property type="entry name" value="Integrin_alpha_N"/>
</dbReference>
<dbReference type="SUPFAM" id="SSF69318">
    <property type="entry name" value="Integrin alpha N-terminal domain"/>
    <property type="match status" value="1"/>
</dbReference>
<keyword evidence="9" id="KW-0325">Glycoprotein</keyword>
<dbReference type="Proteomes" id="UP001152797">
    <property type="component" value="Unassembled WGS sequence"/>
</dbReference>
<reference evidence="16 17" key="2">
    <citation type="submission" date="2024-05" db="EMBL/GenBank/DDBJ databases">
        <authorList>
            <person name="Chen Y."/>
            <person name="Shah S."/>
            <person name="Dougan E. K."/>
            <person name="Thang M."/>
            <person name="Chan C."/>
        </authorList>
    </citation>
    <scope>NUCLEOTIDE SEQUENCE [LARGE SCALE GENOMIC DNA]</scope>
</reference>
<evidence type="ECO:0000256" key="2">
    <source>
        <dbReference type="ARBA" id="ARBA00008652"/>
    </source>
</evidence>
<dbReference type="InterPro" id="IPR013517">
    <property type="entry name" value="FG-GAP"/>
</dbReference>
<keyword evidence="7" id="KW-0677">Repeat</keyword>
<evidence type="ECO:0000256" key="3">
    <source>
        <dbReference type="ARBA" id="ARBA00012284"/>
    </source>
</evidence>
<dbReference type="Pfam" id="PF01839">
    <property type="entry name" value="FG-GAP"/>
    <property type="match status" value="1"/>
</dbReference>
<dbReference type="OrthoDB" id="568194at2759"/>
<feature type="repeat" description="FG-GAP" evidence="12">
    <location>
        <begin position="561"/>
        <end position="627"/>
    </location>
</feature>
<comment type="subcellular location">
    <subcellularLocation>
        <location evidence="1">Secreted</location>
    </subcellularLocation>
</comment>
<dbReference type="InterPro" id="IPR014044">
    <property type="entry name" value="CAP_dom"/>
</dbReference>
<dbReference type="Pfam" id="PF00188">
    <property type="entry name" value="CAP"/>
    <property type="match status" value="1"/>
</dbReference>
<dbReference type="SUPFAM" id="SSF55797">
    <property type="entry name" value="PR-1-like"/>
    <property type="match status" value="1"/>
</dbReference>
<dbReference type="AlphaFoldDB" id="A0A9P1G8V3"/>
<dbReference type="GO" id="GO:0031012">
    <property type="term" value="C:extracellular matrix"/>
    <property type="evidence" value="ECO:0007669"/>
    <property type="project" value="TreeGrafter"/>
</dbReference>
<dbReference type="PROSITE" id="PS51470">
    <property type="entry name" value="FG_GAP"/>
    <property type="match status" value="2"/>
</dbReference>
<organism evidence="15">
    <name type="scientific">Cladocopium goreaui</name>
    <dbReference type="NCBI Taxonomy" id="2562237"/>
    <lineage>
        <taxon>Eukaryota</taxon>
        <taxon>Sar</taxon>
        <taxon>Alveolata</taxon>
        <taxon>Dinophyceae</taxon>
        <taxon>Suessiales</taxon>
        <taxon>Symbiodiniaceae</taxon>
        <taxon>Cladocopium</taxon>
    </lineage>
</organism>
<dbReference type="InterPro" id="IPR035940">
    <property type="entry name" value="CAP_sf"/>
</dbReference>
<accession>A0A9P1G8V3</accession>
<proteinExistence type="inferred from homology"/>
<comment type="caution">
    <text evidence="15">The sequence shown here is derived from an EMBL/GenBank/DDBJ whole genome shotgun (WGS) entry which is preliminary data.</text>
</comment>
<evidence type="ECO:0000256" key="5">
    <source>
        <dbReference type="ARBA" id="ARBA00022525"/>
    </source>
</evidence>
<dbReference type="EC" id="3.1.4.50" evidence="3"/>
<keyword evidence="17" id="KW-1185">Reference proteome</keyword>
<evidence type="ECO:0000256" key="4">
    <source>
        <dbReference type="ARBA" id="ARBA00015988"/>
    </source>
</evidence>
<feature type="domain" description="Phospholipase C/D" evidence="14">
    <location>
        <begin position="214"/>
        <end position="302"/>
    </location>
</feature>
<dbReference type="Gene3D" id="3.40.33.10">
    <property type="entry name" value="CAP"/>
    <property type="match status" value="1"/>
</dbReference>
<dbReference type="Pfam" id="PF14312">
    <property type="entry name" value="FG-GAP_2"/>
    <property type="match status" value="1"/>
</dbReference>
<keyword evidence="5" id="KW-0964">Secreted</keyword>
<dbReference type="Pfam" id="PF00882">
    <property type="entry name" value="Zn_dep_PLPC"/>
    <property type="match status" value="1"/>
</dbReference>
<keyword evidence="6" id="KW-0732">Signal</keyword>
<dbReference type="InterPro" id="IPR013519">
    <property type="entry name" value="Int_alpha_beta-p"/>
</dbReference>
<evidence type="ECO:0000256" key="10">
    <source>
        <dbReference type="ARBA" id="ARBA00029753"/>
    </source>
</evidence>
<dbReference type="PANTHER" id="PTHR23221:SF7">
    <property type="entry name" value="PHOSPHATIDYLINOSITOL-GLYCAN-SPECIFIC PHOSPHOLIPASE D"/>
    <property type="match status" value="1"/>
</dbReference>
<evidence type="ECO:0000256" key="6">
    <source>
        <dbReference type="ARBA" id="ARBA00022729"/>
    </source>
</evidence>
<evidence type="ECO:0000259" key="14">
    <source>
        <dbReference type="Pfam" id="PF00882"/>
    </source>
</evidence>
<name>A0A9P1G8V3_9DINO</name>
<reference evidence="15" key="1">
    <citation type="submission" date="2022-10" db="EMBL/GenBank/DDBJ databases">
        <authorList>
            <person name="Chen Y."/>
            <person name="Dougan E. K."/>
            <person name="Chan C."/>
            <person name="Rhodes N."/>
            <person name="Thang M."/>
        </authorList>
    </citation>
    <scope>NUCLEOTIDE SEQUENCE</scope>
</reference>
<dbReference type="SMART" id="SM00191">
    <property type="entry name" value="Int_alpha"/>
    <property type="match status" value="2"/>
</dbReference>
<dbReference type="Gene3D" id="2.130.10.130">
    <property type="entry name" value="Integrin alpha, N-terminal"/>
    <property type="match status" value="2"/>
</dbReference>
<dbReference type="EMBL" id="CAMXCT010003435">
    <property type="protein sequence ID" value="CAI4004418.1"/>
    <property type="molecule type" value="Genomic_DNA"/>
</dbReference>
<comment type="catalytic activity">
    <reaction evidence="11">
        <text>a 6-(alpha-D-glucosaminyl)-1-(1,2-diacyl-sn-glycero-3-phospho)-1D-myo-inositol + H2O = 6-(alpha-D-glucosaminyl)-1D-myo-inositol + a 1,2-diacyl-sn-glycero-3-phosphate + H(+)</text>
        <dbReference type="Rhea" id="RHEA:10832"/>
        <dbReference type="ChEBI" id="CHEBI:15377"/>
        <dbReference type="ChEBI" id="CHEBI:15378"/>
        <dbReference type="ChEBI" id="CHEBI:57997"/>
        <dbReference type="ChEBI" id="CHEBI:58608"/>
        <dbReference type="ChEBI" id="CHEBI:58700"/>
        <dbReference type="EC" id="3.1.4.50"/>
    </reaction>
</comment>
<feature type="repeat" description="FG-GAP" evidence="12">
    <location>
        <begin position="810"/>
        <end position="861"/>
    </location>
</feature>
<dbReference type="EMBL" id="CAMXCT020003435">
    <property type="protein sequence ID" value="CAL1157793.1"/>
    <property type="molecule type" value="Genomic_DNA"/>
</dbReference>
<evidence type="ECO:0000313" key="16">
    <source>
        <dbReference type="EMBL" id="CAL4791730.1"/>
    </source>
</evidence>
<evidence type="ECO:0000256" key="11">
    <source>
        <dbReference type="ARBA" id="ARBA00093237"/>
    </source>
</evidence>
<sequence length="914" mass="99744">MVSLGPCSFFLAEFSRKKDLPGDLIAEVHARRARDPRKFQEAMRDAGRRPNPSVYRLEHRVIDSSRPLAERYPGKREFNLQDLEAMRVEEAIGNMPLYAKEYETSLGQASTYGQLVSRSYDPKYLARRALDETNIFRGSQKIPPLKWCQGIADIAAEHARQMARGEMPFSHDGFHDRVKRYPIPHLSAAECSCGMTLHSEVALKAHRLFSTEVANVSSILQRHPEALIAGAPFPDYLYACGTDHGAGEDAHWHTFHAKAAKYIREKYPNWQSGDEHGAKLVAFLFGAVSHYAADMNWHGQRVKADNITRNFGLGFLQFLGEIDYGCQGRLCQTAHSEGDTGGEFVIHHQLRTGNIQPLQWFIPVADLVEIFHQEPQAHPNVSSRWIIDCGVEFRAAVEAVRFGGELLFPKYARPGPFLQEQLLDFWIGGFDDMVHFSLVAWQKFLQWLLDGPPDPPPPELILDTRKPHGLRELLSLGNRNASDVAVLPEGAVLIGPQATRHVEPTQPNETGLYGYDGSSVLFCDVDGDGDLEEISGAPGWSLPGKPLLGQVNIRKPSTGGTLSLPAPDAHVGGRFGHSLACGDFDADGIDDLAVGSPTRGPIDQVFERQAYSGRVDVFFGSKGGLTNPSWSASAIGPADLFGFSLLALPAAPGTPQRLAVGSPYFGRDDAEQMRPGKVHVFAPRRHRTVTVAEAEEEYVGWQAGEKFGSCICAQGQELFIGAPGQFARGNSSRAAVGAIYSASRGHLKSVLSGTEPHGRFGHSCAILGSKLAVGQPGKSKKVFLHQDTYAGAVLLLDMASAQSNGTLRGDEQELRFPAKAWGRFGWSIASNGKQLAVGAPFRDDEKGSVYVYDDPSGHSAPIAHPGSRRWRMGWSVAMSPSALLVGSPKAGDSLGVTKRFNFSGQLPARVALYA</sequence>
<evidence type="ECO:0000313" key="15">
    <source>
        <dbReference type="EMBL" id="CAI4004418.1"/>
    </source>
</evidence>